<gene>
    <name evidence="1" type="ORF">KFK09_022958</name>
</gene>
<sequence length="56" mass="6670">MNFLIRLFRLRHSHDVIYVTINTLTKPGHFFPAKQTTYVEKLSKLYVDGTIRLNVY</sequence>
<keyword evidence="2" id="KW-1185">Reference proteome</keyword>
<dbReference type="AlphaFoldDB" id="A0A8T3AK44"/>
<reference evidence="1" key="1">
    <citation type="journal article" date="2022" name="Front. Genet.">
        <title>Chromosome-Scale Assembly of the Dendrobium nobile Genome Provides Insights Into the Molecular Mechanism of the Biosynthesis of the Medicinal Active Ingredient of Dendrobium.</title>
        <authorList>
            <person name="Xu Q."/>
            <person name="Niu S.-C."/>
            <person name="Li K.-L."/>
            <person name="Zheng P.-J."/>
            <person name="Zhang X.-J."/>
            <person name="Jia Y."/>
            <person name="Liu Y."/>
            <person name="Niu Y.-X."/>
            <person name="Yu L.-H."/>
            <person name="Chen D.-F."/>
            <person name="Zhang G.-Q."/>
        </authorList>
    </citation>
    <scope>NUCLEOTIDE SEQUENCE</scope>
    <source>
        <tissue evidence="1">Leaf</tissue>
    </source>
</reference>
<organism evidence="1 2">
    <name type="scientific">Dendrobium nobile</name>
    <name type="common">Orchid</name>
    <dbReference type="NCBI Taxonomy" id="94219"/>
    <lineage>
        <taxon>Eukaryota</taxon>
        <taxon>Viridiplantae</taxon>
        <taxon>Streptophyta</taxon>
        <taxon>Embryophyta</taxon>
        <taxon>Tracheophyta</taxon>
        <taxon>Spermatophyta</taxon>
        <taxon>Magnoliopsida</taxon>
        <taxon>Liliopsida</taxon>
        <taxon>Asparagales</taxon>
        <taxon>Orchidaceae</taxon>
        <taxon>Epidendroideae</taxon>
        <taxon>Malaxideae</taxon>
        <taxon>Dendrobiinae</taxon>
        <taxon>Dendrobium</taxon>
    </lineage>
</organism>
<evidence type="ECO:0000313" key="1">
    <source>
        <dbReference type="EMBL" id="KAI0496637.1"/>
    </source>
</evidence>
<name>A0A8T3AK44_DENNO</name>
<accession>A0A8T3AK44</accession>
<evidence type="ECO:0000313" key="2">
    <source>
        <dbReference type="Proteomes" id="UP000829196"/>
    </source>
</evidence>
<comment type="caution">
    <text evidence="1">The sequence shown here is derived from an EMBL/GenBank/DDBJ whole genome shotgun (WGS) entry which is preliminary data.</text>
</comment>
<protein>
    <submittedName>
        <fullName evidence="1">Uncharacterized protein</fullName>
    </submittedName>
</protein>
<dbReference type="Proteomes" id="UP000829196">
    <property type="component" value="Unassembled WGS sequence"/>
</dbReference>
<proteinExistence type="predicted"/>
<dbReference type="EMBL" id="JAGYWB010000016">
    <property type="protein sequence ID" value="KAI0496637.1"/>
    <property type="molecule type" value="Genomic_DNA"/>
</dbReference>